<feature type="region of interest" description="Disordered" evidence="1">
    <location>
        <begin position="48"/>
        <end position="76"/>
    </location>
</feature>
<proteinExistence type="predicted"/>
<reference evidence="2 3" key="1">
    <citation type="journal article" date="2015" name="Genome Biol. Evol.">
        <title>Comparative Genomics of a Bacterivorous Green Alga Reveals Evolutionary Causalities and Consequences of Phago-Mixotrophic Mode of Nutrition.</title>
        <authorList>
            <person name="Burns J.A."/>
            <person name="Paasch A."/>
            <person name="Narechania A."/>
            <person name="Kim E."/>
        </authorList>
    </citation>
    <scope>NUCLEOTIDE SEQUENCE [LARGE SCALE GENOMIC DNA]</scope>
    <source>
        <strain evidence="2 3">PLY_AMNH</strain>
    </source>
</reference>
<dbReference type="EMBL" id="LGRX02013650">
    <property type="protein sequence ID" value="KAK3265857.1"/>
    <property type="molecule type" value="Genomic_DNA"/>
</dbReference>
<dbReference type="AlphaFoldDB" id="A0AAE0FUC8"/>
<protein>
    <submittedName>
        <fullName evidence="2">Uncharacterized protein</fullName>
    </submittedName>
</protein>
<name>A0AAE0FUC8_9CHLO</name>
<accession>A0AAE0FUC8</accession>
<evidence type="ECO:0000313" key="2">
    <source>
        <dbReference type="EMBL" id="KAK3265857.1"/>
    </source>
</evidence>
<keyword evidence="3" id="KW-1185">Reference proteome</keyword>
<organism evidence="2 3">
    <name type="scientific">Cymbomonas tetramitiformis</name>
    <dbReference type="NCBI Taxonomy" id="36881"/>
    <lineage>
        <taxon>Eukaryota</taxon>
        <taxon>Viridiplantae</taxon>
        <taxon>Chlorophyta</taxon>
        <taxon>Pyramimonadophyceae</taxon>
        <taxon>Pyramimonadales</taxon>
        <taxon>Pyramimonadaceae</taxon>
        <taxon>Cymbomonas</taxon>
    </lineage>
</organism>
<gene>
    <name evidence="2" type="ORF">CYMTET_25490</name>
</gene>
<comment type="caution">
    <text evidence="2">The sequence shown here is derived from an EMBL/GenBank/DDBJ whole genome shotgun (WGS) entry which is preliminary data.</text>
</comment>
<evidence type="ECO:0000256" key="1">
    <source>
        <dbReference type="SAM" id="MobiDB-lite"/>
    </source>
</evidence>
<dbReference type="Proteomes" id="UP001190700">
    <property type="component" value="Unassembled WGS sequence"/>
</dbReference>
<feature type="non-terminal residue" evidence="2">
    <location>
        <position position="76"/>
    </location>
</feature>
<sequence length="76" mass="8412">MDVTQEYTLNEVTEVAQEVFSKLKSMETKILKANLEQENLIQYVGSYGGGPHQVHPGKDADHRASQQARLRAAGKA</sequence>
<evidence type="ECO:0000313" key="3">
    <source>
        <dbReference type="Proteomes" id="UP001190700"/>
    </source>
</evidence>